<protein>
    <recommendedName>
        <fullName evidence="3">tRNA(Ile2) 2-agmatinylcytidine synthetase</fullName>
    </recommendedName>
</protein>
<dbReference type="Proteomes" id="UP001165427">
    <property type="component" value="Unassembled WGS sequence"/>
</dbReference>
<name>A0AA41R0Q0_9BACT</name>
<evidence type="ECO:0000313" key="2">
    <source>
        <dbReference type="Proteomes" id="UP001165427"/>
    </source>
</evidence>
<reference evidence="1" key="1">
    <citation type="submission" date="2022-04" db="EMBL/GenBank/DDBJ databases">
        <title>Desulfatitalea alkaliphila sp. nov., a novel anaerobic sulfate-reducing bacterium isolated from terrestrial mud volcano, Taman Peninsula, Russia.</title>
        <authorList>
            <person name="Khomyakova M.A."/>
            <person name="Merkel A.Y."/>
            <person name="Slobodkin A.I."/>
        </authorList>
    </citation>
    <scope>NUCLEOTIDE SEQUENCE</scope>
    <source>
        <strain evidence="1">M08but</strain>
    </source>
</reference>
<gene>
    <name evidence="1" type="ORF">MRX98_02425</name>
</gene>
<proteinExistence type="predicted"/>
<comment type="caution">
    <text evidence="1">The sequence shown here is derived from an EMBL/GenBank/DDBJ whole genome shotgun (WGS) entry which is preliminary data.</text>
</comment>
<organism evidence="1 2">
    <name type="scientific">Desulfatitalea alkaliphila</name>
    <dbReference type="NCBI Taxonomy" id="2929485"/>
    <lineage>
        <taxon>Bacteria</taxon>
        <taxon>Pseudomonadati</taxon>
        <taxon>Thermodesulfobacteriota</taxon>
        <taxon>Desulfobacteria</taxon>
        <taxon>Desulfobacterales</taxon>
        <taxon>Desulfosarcinaceae</taxon>
        <taxon>Desulfatitalea</taxon>
    </lineage>
</organism>
<dbReference type="EMBL" id="JALJRB010000002">
    <property type="protein sequence ID" value="MCJ8499416.1"/>
    <property type="molecule type" value="Genomic_DNA"/>
</dbReference>
<accession>A0AA41R0Q0</accession>
<evidence type="ECO:0000313" key="1">
    <source>
        <dbReference type="EMBL" id="MCJ8499416.1"/>
    </source>
</evidence>
<dbReference type="RefSeq" id="WP_246902715.1">
    <property type="nucleotide sequence ID" value="NZ_JALJRB010000002.1"/>
</dbReference>
<dbReference type="AlphaFoldDB" id="A0AA41R0Q0"/>
<keyword evidence="2" id="KW-1185">Reference proteome</keyword>
<dbReference type="Gene3D" id="3.30.70.2200">
    <property type="match status" value="1"/>
</dbReference>
<evidence type="ECO:0008006" key="3">
    <source>
        <dbReference type="Google" id="ProtNLM"/>
    </source>
</evidence>
<sequence>MRIYIGLDDTDTIDAPFGTGKLARWLSAALPDGCRCQGVVRQQLLVSPEIAYTSHNSAACILADVAAAALLPAVIDQAVRTIVDNAVPGSDPGLCVVTESDPALPGLMAFGRACTHRVCTRSQATAAAGAAHLSGHGGTDDGIIGAAAAVGLTAEGWLGRYIELDGLRDTPAEVSVAQLRTRGIRVMAVDRDAPAPAPEDRVLTNGWLRPMHMARGPVLLVGCEAPGLWRNLHAKKRKHGRGLDTPQCAGAVKTAAR</sequence>